<organism evidence="5 6">
    <name type="scientific">Burkholderia ambifaria (strain ATCC BAA-244 / DSM 16087 / CCUG 44356 / LMG 19182 / AMMD)</name>
    <name type="common">Burkholderia cepacia (strain AMMD)</name>
    <dbReference type="NCBI Taxonomy" id="339670"/>
    <lineage>
        <taxon>Bacteria</taxon>
        <taxon>Pseudomonadati</taxon>
        <taxon>Pseudomonadota</taxon>
        <taxon>Betaproteobacteria</taxon>
        <taxon>Burkholderiales</taxon>
        <taxon>Burkholderiaceae</taxon>
        <taxon>Burkholderia</taxon>
        <taxon>Burkholderia cepacia complex</taxon>
    </lineage>
</organism>
<dbReference type="Pfam" id="PF13356">
    <property type="entry name" value="Arm-DNA-bind_3"/>
    <property type="match status" value="1"/>
</dbReference>
<proteinExistence type="inferred from homology"/>
<dbReference type="InterPro" id="IPR044068">
    <property type="entry name" value="CB"/>
</dbReference>
<keyword evidence="6" id="KW-1185">Reference proteome</keyword>
<dbReference type="InterPro" id="IPR050808">
    <property type="entry name" value="Phage_Integrase"/>
</dbReference>
<keyword evidence="2" id="KW-0229">DNA integration</keyword>
<dbReference type="SUPFAM" id="SSF56349">
    <property type="entry name" value="DNA breaking-rejoining enzymes"/>
    <property type="match status" value="1"/>
</dbReference>
<dbReference type="GeneID" id="93085955"/>
<reference evidence="5" key="1">
    <citation type="submission" date="2009-01" db="EMBL/GenBank/DDBJ databases">
        <title>Complete sequence of Chromosome 1 of Burkholderia cepacia AMMD.</title>
        <authorList>
            <consortium name="US DOE Joint Genome Institute"/>
            <person name="Copeland A."/>
            <person name="Lucas S."/>
            <person name="Lapidus A."/>
            <person name="Barry K."/>
            <person name="Detter J.C."/>
            <person name="Glavina del Rio T."/>
            <person name="Hammon N."/>
            <person name="Israni S."/>
            <person name="Pitluck S."/>
            <person name="Bruce D."/>
            <person name="Chain P."/>
            <person name="Malfatti S."/>
            <person name="Shin M."/>
            <person name="Vergez L."/>
            <person name="Schmutz J."/>
            <person name="Larimer F."/>
            <person name="Land M."/>
            <person name="Hauser L."/>
            <person name="Kyrpides N."/>
            <person name="Kim E."/>
            <person name="Parke J."/>
            <person name="Coenye T."/>
            <person name="Konstantinidis K."/>
            <person name="Ramette A."/>
            <person name="Tiedje J."/>
            <person name="Richardson P."/>
        </authorList>
    </citation>
    <scope>NUCLEOTIDE SEQUENCE [LARGE SCALE GENOMIC DNA]</scope>
    <source>
        <strain evidence="5">AMMD</strain>
    </source>
</reference>
<dbReference type="KEGG" id="bam:Bamb_1839"/>
<protein>
    <submittedName>
        <fullName evidence="5">Phage integrase family protein</fullName>
    </submittedName>
</protein>
<sequence length="414" mass="47631">MPLTDIKIRQAKAGNKPTKLTDGNGLYLLVKPSGSKLWRYKYRIAGKENVFAIGEYPTTSLQAARVARDDARELVKKGLHPSHARQEVLSARINEGKATFRAVSDEWLEKKRKTWTERHFGEILRMLEADAYPYIGNRPMRSITAHDVLALMRRVEKRGSPSVAIKLRQYVSNVFQYAVITLRADTDPASVLRGAVLKPPTEHARPLSREELKALFRQLPLYKSKRTTIAIRLLMMLFPRTVELCRARWEEIDLAAAEWRVPPEKIKSRRLHIVPLPTQAISLLRELQEIHGNRGYILPILHSNRKRPHMSRATINRALDSMMPNNPEPITGHDFRATASTNLHEMGWKDEVVEMQLSHKDKDRTRSTYNHAKYLPERREMMQSWADWLSDVENDALTDASAASTVTPDQRREE</sequence>
<dbReference type="CDD" id="cd00801">
    <property type="entry name" value="INT_P4_C"/>
    <property type="match status" value="1"/>
</dbReference>
<name>Q0BEM8_BURCM</name>
<dbReference type="Gene3D" id="3.30.160.390">
    <property type="entry name" value="Integrase, DNA-binding domain"/>
    <property type="match status" value="1"/>
</dbReference>
<dbReference type="InterPro" id="IPR002104">
    <property type="entry name" value="Integrase_catalytic"/>
</dbReference>
<evidence type="ECO:0000256" key="3">
    <source>
        <dbReference type="ARBA" id="ARBA00023125"/>
    </source>
</evidence>
<dbReference type="GO" id="GO:0006310">
    <property type="term" value="P:DNA recombination"/>
    <property type="evidence" value="ECO:0007669"/>
    <property type="project" value="UniProtKB-KW"/>
</dbReference>
<dbReference type="eggNOG" id="COG0582">
    <property type="taxonomic scope" value="Bacteria"/>
</dbReference>
<keyword evidence="3" id="KW-0238">DNA-binding</keyword>
<comment type="similarity">
    <text evidence="1">Belongs to the 'phage' integrase family.</text>
</comment>
<dbReference type="PATRIC" id="fig|339670.21.peg.3118"/>
<dbReference type="PANTHER" id="PTHR30629">
    <property type="entry name" value="PROPHAGE INTEGRASE"/>
    <property type="match status" value="1"/>
</dbReference>
<dbReference type="Proteomes" id="UP000000662">
    <property type="component" value="Chromosome 1"/>
</dbReference>
<dbReference type="EMBL" id="CP000440">
    <property type="protein sequence ID" value="ABI87395.1"/>
    <property type="molecule type" value="Genomic_DNA"/>
</dbReference>
<dbReference type="GO" id="GO:0015074">
    <property type="term" value="P:DNA integration"/>
    <property type="evidence" value="ECO:0007669"/>
    <property type="project" value="UniProtKB-KW"/>
</dbReference>
<dbReference type="RefSeq" id="WP_011657092.1">
    <property type="nucleotide sequence ID" value="NC_008390.1"/>
</dbReference>
<evidence type="ECO:0000313" key="5">
    <source>
        <dbReference type="EMBL" id="ABI87395.1"/>
    </source>
</evidence>
<dbReference type="Pfam" id="PF00589">
    <property type="entry name" value="Phage_integrase"/>
    <property type="match status" value="1"/>
</dbReference>
<dbReference type="InterPro" id="IPR053876">
    <property type="entry name" value="Phage_int_M"/>
</dbReference>
<dbReference type="InterPro" id="IPR013762">
    <property type="entry name" value="Integrase-like_cat_sf"/>
</dbReference>
<dbReference type="PROSITE" id="PS51898">
    <property type="entry name" value="TYR_RECOMBINASE"/>
    <property type="match status" value="1"/>
</dbReference>
<gene>
    <name evidence="5" type="ordered locus">Bamb_1839</name>
</gene>
<dbReference type="PROSITE" id="PS51900">
    <property type="entry name" value="CB"/>
    <property type="match status" value="1"/>
</dbReference>
<dbReference type="Pfam" id="PF22022">
    <property type="entry name" value="Phage_int_M"/>
    <property type="match status" value="1"/>
</dbReference>
<dbReference type="InterPro" id="IPR011010">
    <property type="entry name" value="DNA_brk_join_enz"/>
</dbReference>
<dbReference type="InterPro" id="IPR010998">
    <property type="entry name" value="Integrase_recombinase_N"/>
</dbReference>
<evidence type="ECO:0000313" key="6">
    <source>
        <dbReference type="Proteomes" id="UP000000662"/>
    </source>
</evidence>
<dbReference type="Gene3D" id="1.10.150.130">
    <property type="match status" value="1"/>
</dbReference>
<dbReference type="AlphaFoldDB" id="Q0BEM8"/>
<evidence type="ECO:0000256" key="2">
    <source>
        <dbReference type="ARBA" id="ARBA00022908"/>
    </source>
</evidence>
<dbReference type="GO" id="GO:0003677">
    <property type="term" value="F:DNA binding"/>
    <property type="evidence" value="ECO:0007669"/>
    <property type="project" value="UniProtKB-UniRule"/>
</dbReference>
<dbReference type="InterPro" id="IPR038488">
    <property type="entry name" value="Integrase_DNA-bd_sf"/>
</dbReference>
<evidence type="ECO:0000256" key="1">
    <source>
        <dbReference type="ARBA" id="ARBA00008857"/>
    </source>
</evidence>
<evidence type="ECO:0000256" key="4">
    <source>
        <dbReference type="ARBA" id="ARBA00023172"/>
    </source>
</evidence>
<keyword evidence="4" id="KW-0233">DNA recombination</keyword>
<accession>Q0BEM8</accession>
<dbReference type="InterPro" id="IPR025166">
    <property type="entry name" value="Integrase_DNA_bind_dom"/>
</dbReference>
<dbReference type="Gene3D" id="1.10.443.10">
    <property type="entry name" value="Intergrase catalytic core"/>
    <property type="match status" value="1"/>
</dbReference>
<dbReference type="PANTHER" id="PTHR30629:SF2">
    <property type="entry name" value="PROPHAGE INTEGRASE INTS-RELATED"/>
    <property type="match status" value="1"/>
</dbReference>